<dbReference type="InterPro" id="IPR000719">
    <property type="entry name" value="Prot_kinase_dom"/>
</dbReference>
<protein>
    <recommendedName>
        <fullName evidence="1">Protein kinase domain-containing protein</fullName>
    </recommendedName>
</protein>
<organism evidence="2 3">
    <name type="scientific">Lentinus tigrinus ALCF2SS1-6</name>
    <dbReference type="NCBI Taxonomy" id="1328759"/>
    <lineage>
        <taxon>Eukaryota</taxon>
        <taxon>Fungi</taxon>
        <taxon>Dikarya</taxon>
        <taxon>Basidiomycota</taxon>
        <taxon>Agaricomycotina</taxon>
        <taxon>Agaricomycetes</taxon>
        <taxon>Polyporales</taxon>
        <taxon>Polyporaceae</taxon>
        <taxon>Lentinus</taxon>
    </lineage>
</organism>
<dbReference type="OrthoDB" id="2722301at2759"/>
<dbReference type="GO" id="GO:0004672">
    <property type="term" value="F:protein kinase activity"/>
    <property type="evidence" value="ECO:0007669"/>
    <property type="project" value="InterPro"/>
</dbReference>
<sequence length="381" mass="43983">MRPFWSAYRGWLSARGFHLHALREHEAVAFGEVWCPPPLTSTAPLPFAKRRIGDETGRPPTPYLKCAPAQDSHGRDVTIKLVNTFTHEYRIYQDLLRCDALFGQDFQGVLPPVAILDTPYRFSFVVMPTWGSFNPLQDLETVGQVMDFMHCTLKGLSFLHSRRVAHRDINDHNVMNNFYSLWEPCSTSRSRLVEHRRTTSVLYCLFDFNFSVQFPLETPLHECRLVAETTLFGGTPYDPCDVYYGAYDYDPFAHDVACLGNMFRAHFATIVGNVPEFALLFDRMTTHIIRDRLSASSALTYFEQVVGGLSDHVLEREAKLAGSLDFEDTDRYWTLLPPELASAWAKYRTPPVFLRHRILEYISNYSFGYIILRCVRRRLRI</sequence>
<dbReference type="SUPFAM" id="SSF56112">
    <property type="entry name" value="Protein kinase-like (PK-like)"/>
    <property type="match status" value="1"/>
</dbReference>
<dbReference type="GO" id="GO:0005524">
    <property type="term" value="F:ATP binding"/>
    <property type="evidence" value="ECO:0007669"/>
    <property type="project" value="InterPro"/>
</dbReference>
<dbReference type="AlphaFoldDB" id="A0A5C2S9M1"/>
<name>A0A5C2S9M1_9APHY</name>
<dbReference type="STRING" id="1328759.A0A5C2S9M1"/>
<accession>A0A5C2S9M1</accession>
<dbReference type="InterPro" id="IPR011009">
    <property type="entry name" value="Kinase-like_dom_sf"/>
</dbReference>
<feature type="domain" description="Protein kinase" evidence="1">
    <location>
        <begin position="19"/>
        <end position="381"/>
    </location>
</feature>
<dbReference type="Proteomes" id="UP000313359">
    <property type="component" value="Unassembled WGS sequence"/>
</dbReference>
<dbReference type="EMBL" id="ML122268">
    <property type="protein sequence ID" value="RPD59774.1"/>
    <property type="molecule type" value="Genomic_DNA"/>
</dbReference>
<dbReference type="PROSITE" id="PS50011">
    <property type="entry name" value="PROTEIN_KINASE_DOM"/>
    <property type="match status" value="1"/>
</dbReference>
<proteinExistence type="predicted"/>
<evidence type="ECO:0000313" key="3">
    <source>
        <dbReference type="Proteomes" id="UP000313359"/>
    </source>
</evidence>
<dbReference type="Gene3D" id="1.10.510.10">
    <property type="entry name" value="Transferase(Phosphotransferase) domain 1"/>
    <property type="match status" value="1"/>
</dbReference>
<gene>
    <name evidence="2" type="ORF">L227DRAFT_502913</name>
</gene>
<reference evidence="2" key="1">
    <citation type="journal article" date="2018" name="Genome Biol. Evol.">
        <title>Genomics and development of Lentinus tigrinus, a white-rot wood-decaying mushroom with dimorphic fruiting bodies.</title>
        <authorList>
            <person name="Wu B."/>
            <person name="Xu Z."/>
            <person name="Knudson A."/>
            <person name="Carlson A."/>
            <person name="Chen N."/>
            <person name="Kovaka S."/>
            <person name="LaButti K."/>
            <person name="Lipzen A."/>
            <person name="Pennachio C."/>
            <person name="Riley R."/>
            <person name="Schakwitz W."/>
            <person name="Umezawa K."/>
            <person name="Ohm R.A."/>
            <person name="Grigoriev I.V."/>
            <person name="Nagy L.G."/>
            <person name="Gibbons J."/>
            <person name="Hibbett D."/>
        </authorList>
    </citation>
    <scope>NUCLEOTIDE SEQUENCE [LARGE SCALE GENOMIC DNA]</scope>
    <source>
        <strain evidence="2">ALCF2SS1-6</strain>
    </source>
</reference>
<keyword evidence="3" id="KW-1185">Reference proteome</keyword>
<evidence type="ECO:0000313" key="2">
    <source>
        <dbReference type="EMBL" id="RPD59774.1"/>
    </source>
</evidence>
<evidence type="ECO:0000259" key="1">
    <source>
        <dbReference type="PROSITE" id="PS50011"/>
    </source>
</evidence>